<feature type="transmembrane region" description="Helical" evidence="1">
    <location>
        <begin position="37"/>
        <end position="59"/>
    </location>
</feature>
<name>A0A7W7LF35_STRNE</name>
<evidence type="ECO:0000256" key="1">
    <source>
        <dbReference type="SAM" id="Phobius"/>
    </source>
</evidence>
<sequence>MAGRHISSLRLAAAVGLPVSAVGLVTGARWLNAYGAGGVVVGGLGVVMVLAAMAIWVFSPSLSESGVVFFVSAVTLAVALGGAYTGVDKWVLYSRGVRAQCAVLDVDKRVETHTTTDAQGFSNTTTTTSYDHRLRCAGGRPRDMTTSRRIADKGERLTVAYDPDGRVGPSPAGEVSDGRAARWVCGIGLAVTIALRVGDVLVHRRRKPSWYRTSGSDAPGRV</sequence>
<keyword evidence="1" id="KW-0472">Membrane</keyword>
<keyword evidence="1" id="KW-0812">Transmembrane</keyword>
<dbReference type="RefSeq" id="WP_184736186.1">
    <property type="nucleotide sequence ID" value="NZ_BMRW01000003.1"/>
</dbReference>
<dbReference type="EMBL" id="JACHJG010000010">
    <property type="protein sequence ID" value="MBB4888506.1"/>
    <property type="molecule type" value="Genomic_DNA"/>
</dbReference>
<evidence type="ECO:0008006" key="4">
    <source>
        <dbReference type="Google" id="ProtNLM"/>
    </source>
</evidence>
<protein>
    <recommendedName>
        <fullName evidence="4">DUF3592 domain-containing protein</fullName>
    </recommendedName>
</protein>
<accession>A0A7W7LF35</accession>
<dbReference type="Proteomes" id="UP000556436">
    <property type="component" value="Unassembled WGS sequence"/>
</dbReference>
<reference evidence="2 3" key="1">
    <citation type="submission" date="2020-08" db="EMBL/GenBank/DDBJ databases">
        <title>Genomic Encyclopedia of Type Strains, Phase III (KMG-III): the genomes of soil and plant-associated and newly described type strains.</title>
        <authorList>
            <person name="Whitman W."/>
        </authorList>
    </citation>
    <scope>NUCLEOTIDE SEQUENCE [LARGE SCALE GENOMIC DNA]</scope>
    <source>
        <strain evidence="2 3">CECT 3265</strain>
    </source>
</reference>
<feature type="transmembrane region" description="Helical" evidence="1">
    <location>
        <begin position="180"/>
        <end position="202"/>
    </location>
</feature>
<proteinExistence type="predicted"/>
<evidence type="ECO:0000313" key="3">
    <source>
        <dbReference type="Proteomes" id="UP000556436"/>
    </source>
</evidence>
<comment type="caution">
    <text evidence="2">The sequence shown here is derived from an EMBL/GenBank/DDBJ whole genome shotgun (WGS) entry which is preliminary data.</text>
</comment>
<dbReference type="AlphaFoldDB" id="A0A7W7LF35"/>
<keyword evidence="3" id="KW-1185">Reference proteome</keyword>
<evidence type="ECO:0000313" key="2">
    <source>
        <dbReference type="EMBL" id="MBB4888506.1"/>
    </source>
</evidence>
<organism evidence="2 3">
    <name type="scientific">Streptomyces netropsis</name>
    <name type="common">Streptoverticillium netropsis</name>
    <dbReference type="NCBI Taxonomy" id="55404"/>
    <lineage>
        <taxon>Bacteria</taxon>
        <taxon>Bacillati</taxon>
        <taxon>Actinomycetota</taxon>
        <taxon>Actinomycetes</taxon>
        <taxon>Kitasatosporales</taxon>
        <taxon>Streptomycetaceae</taxon>
        <taxon>Streptomyces</taxon>
    </lineage>
</organism>
<keyword evidence="1" id="KW-1133">Transmembrane helix</keyword>
<feature type="transmembrane region" description="Helical" evidence="1">
    <location>
        <begin position="66"/>
        <end position="87"/>
    </location>
</feature>
<gene>
    <name evidence="2" type="ORF">FHS38_004577</name>
</gene>